<evidence type="ECO:0000256" key="2">
    <source>
        <dbReference type="ARBA" id="ARBA00022692"/>
    </source>
</evidence>
<comment type="subcellular location">
    <subcellularLocation>
        <location evidence="1">Membrane</location>
        <topology evidence="1">Multi-pass membrane protein</topology>
    </subcellularLocation>
</comment>
<dbReference type="InterPro" id="IPR007816">
    <property type="entry name" value="ResB-like_domain"/>
</dbReference>
<evidence type="ECO:0000256" key="6">
    <source>
        <dbReference type="SAM" id="Phobius"/>
    </source>
</evidence>
<evidence type="ECO:0000256" key="5">
    <source>
        <dbReference type="ARBA" id="ARBA00023136"/>
    </source>
</evidence>
<dbReference type="AlphaFoldDB" id="A0AA96JCL0"/>
<feature type="transmembrane region" description="Helical" evidence="6">
    <location>
        <begin position="89"/>
        <end position="108"/>
    </location>
</feature>
<gene>
    <name evidence="8" type="ORF">RN607_12615</name>
</gene>
<organism evidence="8">
    <name type="scientific">Demequina capsici</name>
    <dbReference type="NCBI Taxonomy" id="3075620"/>
    <lineage>
        <taxon>Bacteria</taxon>
        <taxon>Bacillati</taxon>
        <taxon>Actinomycetota</taxon>
        <taxon>Actinomycetes</taxon>
        <taxon>Micrococcales</taxon>
        <taxon>Demequinaceae</taxon>
        <taxon>Demequina</taxon>
    </lineage>
</organism>
<dbReference type="KEGG" id="dcp:RN607_12615"/>
<evidence type="ECO:0000256" key="3">
    <source>
        <dbReference type="ARBA" id="ARBA00022748"/>
    </source>
</evidence>
<keyword evidence="2 6" id="KW-0812">Transmembrane</keyword>
<reference evidence="8" key="1">
    <citation type="submission" date="2023-09" db="EMBL/GenBank/DDBJ databases">
        <title>Demequina sp. a novel bacteria isolated from Capsicum annuum.</title>
        <authorList>
            <person name="Humaira Z."/>
            <person name="Lee J."/>
            <person name="Cho D."/>
        </authorList>
    </citation>
    <scope>NUCLEOTIDE SEQUENCE</scope>
    <source>
        <strain evidence="8">PMTSA13</strain>
    </source>
</reference>
<keyword evidence="5 6" id="KW-0472">Membrane</keyword>
<protein>
    <submittedName>
        <fullName evidence="8">Cytochrome c biogenesis protein ResB</fullName>
    </submittedName>
</protein>
<proteinExistence type="predicted"/>
<dbReference type="EMBL" id="CP134880">
    <property type="protein sequence ID" value="WNM27031.1"/>
    <property type="molecule type" value="Genomic_DNA"/>
</dbReference>
<sequence>MARLKIDNYAIADAPRLGFRGWMRWIWRQVTSMRVALILLLLLALASVPGSILPQTPLNPADVKAFIAEYGWWGRALDAMGFFDVFGSAWFTAIYVLLFLSLIGCILPRVRVYWRNLRAEVPMAPARLDRYENRDQVEVRSEARDVLSAAERHLRPMFFRAQATAGTRTFALRRPAWFASLTGWRVRIDERPSRGGDAETELVLSASRESLREAGNLLFHVSLVCILAAVGVGSLLTYRGQAIIVEGGSFTNAVVDYDSFSSGNLFQESSLDPFRLTLDKLDATFAASGMPEDFTAHVTFQEPDGDPYSTTIQVNRPLQVDGGKIYLQGNGYAPQITVTDSDGNVAFSDAVPFLPQDASYTSTGVIKVPDVTSGEQLGFVATLLPTAAQSGDSLVSIYPDLENPVLLLQGYTGNLGLDTGIPQNVYILDQSQLSPLRDDAGDVWSVVVSPGETVTLPDGLGTFAWTGTLRYAAFDLRADPSLPWLLAAAIGALVGLAFSLFSPRRRLWIIAPLGSHPGEQTTVVRAAMMAPAHDAGAADEMRRVLDAATGRLRRVEEE</sequence>
<dbReference type="PANTHER" id="PTHR31566">
    <property type="entry name" value="CYTOCHROME C BIOGENESIS PROTEIN CCS1, CHLOROPLASTIC"/>
    <property type="match status" value="1"/>
</dbReference>
<feature type="domain" description="ResB-like" evidence="7">
    <location>
        <begin position="33"/>
        <end position="541"/>
    </location>
</feature>
<dbReference type="PANTHER" id="PTHR31566:SF0">
    <property type="entry name" value="CYTOCHROME C BIOGENESIS PROTEIN CCS1, CHLOROPLASTIC"/>
    <property type="match status" value="1"/>
</dbReference>
<dbReference type="InterPro" id="IPR023494">
    <property type="entry name" value="Cyt_c_bgen_Ccs1/CcsB/ResB"/>
</dbReference>
<dbReference type="RefSeq" id="WP_313542964.1">
    <property type="nucleotide sequence ID" value="NZ_CP134880.1"/>
</dbReference>
<evidence type="ECO:0000313" key="8">
    <source>
        <dbReference type="EMBL" id="WNM27031.1"/>
    </source>
</evidence>
<name>A0AA96JCL0_9MICO</name>
<feature type="transmembrane region" description="Helical" evidence="6">
    <location>
        <begin position="217"/>
        <end position="238"/>
    </location>
</feature>
<dbReference type="GO" id="GO:0016020">
    <property type="term" value="C:membrane"/>
    <property type="evidence" value="ECO:0007669"/>
    <property type="project" value="UniProtKB-SubCell"/>
</dbReference>
<accession>A0AA96JCL0</accession>
<dbReference type="Proteomes" id="UP001303408">
    <property type="component" value="Chromosome"/>
</dbReference>
<evidence type="ECO:0000256" key="1">
    <source>
        <dbReference type="ARBA" id="ARBA00004141"/>
    </source>
</evidence>
<dbReference type="GO" id="GO:0017004">
    <property type="term" value="P:cytochrome complex assembly"/>
    <property type="evidence" value="ECO:0007669"/>
    <property type="project" value="UniProtKB-KW"/>
</dbReference>
<evidence type="ECO:0000259" key="7">
    <source>
        <dbReference type="Pfam" id="PF05140"/>
    </source>
</evidence>
<feature type="transmembrane region" description="Helical" evidence="6">
    <location>
        <begin position="482"/>
        <end position="501"/>
    </location>
</feature>
<keyword evidence="4 6" id="KW-1133">Transmembrane helix</keyword>
<dbReference type="Pfam" id="PF05140">
    <property type="entry name" value="ResB"/>
    <property type="match status" value="1"/>
</dbReference>
<evidence type="ECO:0000256" key="4">
    <source>
        <dbReference type="ARBA" id="ARBA00022989"/>
    </source>
</evidence>
<keyword evidence="3" id="KW-0201">Cytochrome c-type biogenesis</keyword>